<feature type="chain" id="PRO_5045615496" description="Secreted protein" evidence="1">
    <location>
        <begin position="28"/>
        <end position="134"/>
    </location>
</feature>
<name>A0ABW4N5M5_9CAUL</name>
<keyword evidence="3" id="KW-1185">Reference proteome</keyword>
<dbReference type="EMBL" id="JBHUEY010000006">
    <property type="protein sequence ID" value="MFD1785427.1"/>
    <property type="molecule type" value="Genomic_DNA"/>
</dbReference>
<reference evidence="3" key="1">
    <citation type="journal article" date="2019" name="Int. J. Syst. Evol. Microbiol.">
        <title>The Global Catalogue of Microorganisms (GCM) 10K type strain sequencing project: providing services to taxonomists for standard genome sequencing and annotation.</title>
        <authorList>
            <consortium name="The Broad Institute Genomics Platform"/>
            <consortium name="The Broad Institute Genome Sequencing Center for Infectious Disease"/>
            <person name="Wu L."/>
            <person name="Ma J."/>
        </authorList>
    </citation>
    <scope>NUCLEOTIDE SEQUENCE [LARGE SCALE GENOMIC DNA]</scope>
    <source>
        <strain evidence="3">DFY28</strain>
    </source>
</reference>
<proteinExistence type="predicted"/>
<evidence type="ECO:0000313" key="3">
    <source>
        <dbReference type="Proteomes" id="UP001597237"/>
    </source>
</evidence>
<evidence type="ECO:0000256" key="1">
    <source>
        <dbReference type="SAM" id="SignalP"/>
    </source>
</evidence>
<comment type="caution">
    <text evidence="2">The sequence shown here is derived from an EMBL/GenBank/DDBJ whole genome shotgun (WGS) entry which is preliminary data.</text>
</comment>
<sequence length="134" mass="13273">MIRFKLSCTLSAIALLAFASAPAAASADDAIGDLLAGADTAAAEEIAGLETVGTADLADISGGDVHVEDSIMSTQELTAVNSDNSIVGDVHAGDVNLSGDALRGFNGVGNFVVNTGAQSNLQGSITINILSVAP</sequence>
<evidence type="ECO:0000313" key="2">
    <source>
        <dbReference type="EMBL" id="MFD1785427.1"/>
    </source>
</evidence>
<gene>
    <name evidence="2" type="ORF">ACFSC0_18655</name>
</gene>
<organism evidence="2 3">
    <name type="scientific">Phenylobacterium terrae</name>
    <dbReference type="NCBI Taxonomy" id="2665495"/>
    <lineage>
        <taxon>Bacteria</taxon>
        <taxon>Pseudomonadati</taxon>
        <taxon>Pseudomonadota</taxon>
        <taxon>Alphaproteobacteria</taxon>
        <taxon>Caulobacterales</taxon>
        <taxon>Caulobacteraceae</taxon>
        <taxon>Phenylobacterium</taxon>
    </lineage>
</organism>
<dbReference type="RefSeq" id="WP_377355229.1">
    <property type="nucleotide sequence ID" value="NZ_JBHUEY010000006.1"/>
</dbReference>
<accession>A0ABW4N5M5</accession>
<evidence type="ECO:0008006" key="4">
    <source>
        <dbReference type="Google" id="ProtNLM"/>
    </source>
</evidence>
<feature type="signal peptide" evidence="1">
    <location>
        <begin position="1"/>
        <end position="27"/>
    </location>
</feature>
<dbReference type="Proteomes" id="UP001597237">
    <property type="component" value="Unassembled WGS sequence"/>
</dbReference>
<protein>
    <recommendedName>
        <fullName evidence="4">Secreted protein</fullName>
    </recommendedName>
</protein>
<keyword evidence="1" id="KW-0732">Signal</keyword>